<dbReference type="RefSeq" id="WP_173632992.1">
    <property type="nucleotide sequence ID" value="NZ_CP054212.1"/>
</dbReference>
<dbReference type="PIRSF" id="PIRSF002854">
    <property type="entry name" value="MetQ"/>
    <property type="match status" value="1"/>
</dbReference>
<evidence type="ECO:0000256" key="7">
    <source>
        <dbReference type="PIRNR" id="PIRNR002854"/>
    </source>
</evidence>
<dbReference type="EMBL" id="CP054212">
    <property type="protein sequence ID" value="QKJ85943.1"/>
    <property type="molecule type" value="Genomic_DNA"/>
</dbReference>
<dbReference type="Proteomes" id="UP000505325">
    <property type="component" value="Chromosome"/>
</dbReference>
<accession>A0A6M8UKG3</accession>
<proteinExistence type="inferred from homology"/>
<dbReference type="GO" id="GO:0005886">
    <property type="term" value="C:plasma membrane"/>
    <property type="evidence" value="ECO:0007669"/>
    <property type="project" value="UniProtKB-SubCell"/>
</dbReference>
<dbReference type="PANTHER" id="PTHR30429">
    <property type="entry name" value="D-METHIONINE-BINDING LIPOPROTEIN METQ"/>
    <property type="match status" value="1"/>
</dbReference>
<dbReference type="NCBIfam" id="TIGR00363">
    <property type="entry name" value="MetQ/NlpA family lipoprotein"/>
    <property type="match status" value="1"/>
</dbReference>
<evidence type="ECO:0000256" key="9">
    <source>
        <dbReference type="SAM" id="SignalP"/>
    </source>
</evidence>
<keyword evidence="6 7" id="KW-0449">Lipoprotein</keyword>
<dbReference type="PANTHER" id="PTHR30429:SF1">
    <property type="entry name" value="D-METHIONINE-BINDING LIPOPROTEIN METQ-RELATED"/>
    <property type="match status" value="1"/>
</dbReference>
<dbReference type="GO" id="GO:0015821">
    <property type="term" value="P:methionine transport"/>
    <property type="evidence" value="ECO:0007669"/>
    <property type="project" value="UniProtKB-ARBA"/>
</dbReference>
<sequence length="271" mass="29409">MSFTFKKIAAVGALISAMALAGCGQEEKDPNHIKVGVIVGAEQQVAETAQKVAKEKYGLDVELVTFNDYVLPNEALSKGDIDVNAFQHKPYLDEQIKDRGYKLVPVGNTFVYPIAGYSKKIKSLNELQEGAQVAIPNDPTNLGRSLLLLQKVGLIKLKDGVGLLPTSLDITENPKKLKIVELEAPQLPRSLDDQQIALAVINTTYASQIGLTPAKDGIFVEDKDSPYVNLIVAREDNKDAENVKKFVQAYQSDEVAAAANKIFNGGAVKGW</sequence>
<keyword evidence="11" id="KW-1185">Reference proteome</keyword>
<keyword evidence="4" id="KW-0472">Membrane</keyword>
<evidence type="ECO:0000313" key="10">
    <source>
        <dbReference type="EMBL" id="QKJ85943.1"/>
    </source>
</evidence>
<gene>
    <name evidence="10" type="ORF">PMPD1_0974</name>
</gene>
<dbReference type="CDD" id="cd13598">
    <property type="entry name" value="PBP2_lipoprotein_IlpA_like"/>
    <property type="match status" value="1"/>
</dbReference>
<evidence type="ECO:0000256" key="1">
    <source>
        <dbReference type="ARBA" id="ARBA00004193"/>
    </source>
</evidence>
<dbReference type="SUPFAM" id="SSF53850">
    <property type="entry name" value="Periplasmic binding protein-like II"/>
    <property type="match status" value="1"/>
</dbReference>
<evidence type="ECO:0000313" key="11">
    <source>
        <dbReference type="Proteomes" id="UP000505325"/>
    </source>
</evidence>
<keyword evidence="5" id="KW-0564">Palmitate</keyword>
<comment type="similarity">
    <text evidence="7">Belongs to the nlpA lipoprotein family.</text>
</comment>
<evidence type="ECO:0000256" key="6">
    <source>
        <dbReference type="ARBA" id="ARBA00023288"/>
    </source>
</evidence>
<evidence type="ECO:0000256" key="2">
    <source>
        <dbReference type="ARBA" id="ARBA00022475"/>
    </source>
</evidence>
<keyword evidence="2" id="KW-1003">Cell membrane</keyword>
<evidence type="ECO:0000256" key="4">
    <source>
        <dbReference type="ARBA" id="ARBA00023136"/>
    </source>
</evidence>
<dbReference type="KEGG" id="pmak:PMPD1_0974"/>
<reference evidence="10 11" key="1">
    <citation type="submission" date="2020-06" db="EMBL/GenBank/DDBJ databases">
        <title>Genome sequence of Paramixta manurensis strain PD-1.</title>
        <authorList>
            <person name="Lee C.W."/>
            <person name="Kim J."/>
        </authorList>
    </citation>
    <scope>NUCLEOTIDE SEQUENCE [LARGE SCALE GENOMIC DNA]</scope>
    <source>
        <strain evidence="10 11">PD-1</strain>
    </source>
</reference>
<dbReference type="AlphaFoldDB" id="A0A6M8UKG3"/>
<dbReference type="PROSITE" id="PS51257">
    <property type="entry name" value="PROKAR_LIPOPROTEIN"/>
    <property type="match status" value="1"/>
</dbReference>
<keyword evidence="3 9" id="KW-0732">Signal</keyword>
<comment type="subcellular location">
    <subcellularLocation>
        <location evidence="1">Cell membrane</location>
        <topology evidence="1">Lipid-anchor</topology>
    </subcellularLocation>
</comment>
<dbReference type="Gene3D" id="3.40.190.10">
    <property type="entry name" value="Periplasmic binding protein-like II"/>
    <property type="match status" value="2"/>
</dbReference>
<evidence type="ECO:0000256" key="5">
    <source>
        <dbReference type="ARBA" id="ARBA00023139"/>
    </source>
</evidence>
<feature type="chain" id="PRO_5027080986" description="Lipoprotein" evidence="9">
    <location>
        <begin position="22"/>
        <end position="271"/>
    </location>
</feature>
<evidence type="ECO:0000256" key="3">
    <source>
        <dbReference type="ARBA" id="ARBA00022729"/>
    </source>
</evidence>
<name>A0A6M8UKG3_9GAMM</name>
<dbReference type="Pfam" id="PF03180">
    <property type="entry name" value="Lipoprotein_9"/>
    <property type="match status" value="1"/>
</dbReference>
<organism evidence="10 11">
    <name type="scientific">Paramixta manurensis</name>
    <dbReference type="NCBI Taxonomy" id="2740817"/>
    <lineage>
        <taxon>Bacteria</taxon>
        <taxon>Pseudomonadati</taxon>
        <taxon>Pseudomonadota</taxon>
        <taxon>Gammaproteobacteria</taxon>
        <taxon>Enterobacterales</taxon>
        <taxon>Erwiniaceae</taxon>
        <taxon>Paramixta</taxon>
    </lineage>
</organism>
<dbReference type="FunFam" id="3.40.190.10:FF:000016">
    <property type="entry name" value="Lipoprotein"/>
    <property type="match status" value="1"/>
</dbReference>
<feature type="signal peptide" evidence="9">
    <location>
        <begin position="1"/>
        <end position="21"/>
    </location>
</feature>
<dbReference type="NCBIfam" id="NF008285">
    <property type="entry name" value="PRK11063.1"/>
    <property type="match status" value="1"/>
</dbReference>
<dbReference type="InterPro" id="IPR004872">
    <property type="entry name" value="Lipoprotein_NlpA"/>
</dbReference>
<evidence type="ECO:0000256" key="8">
    <source>
        <dbReference type="PIRSR" id="PIRSR002854-1"/>
    </source>
</evidence>
<feature type="lipid moiety-binding region" description="S-diacylglycerol cysteine" evidence="8">
    <location>
        <position position="23"/>
    </location>
</feature>
<protein>
    <recommendedName>
        <fullName evidence="7">Lipoprotein</fullName>
    </recommendedName>
</protein>